<keyword evidence="1" id="KW-0175">Coiled coil</keyword>
<proteinExistence type="predicted"/>
<reference evidence="3" key="1">
    <citation type="journal article" date="2022" name="Microorganisms">
        <title>Two New Species of Filamentous Sulfur Bacteria of the Genus Thiothrix, Thiothrix winogradskyi sp. nov. and 'Candidatus Thiothrix sulfatifontis' sp. nov.</title>
        <authorList>
            <person name="Ravin N.V."/>
            <person name="Rossetti S."/>
            <person name="Beletsky A.V."/>
            <person name="Kadnikov V.V."/>
            <person name="Rudenko T.S."/>
            <person name="Smolyakov D.D."/>
            <person name="Moskvitina M.I."/>
            <person name="Gureeva M.V."/>
            <person name="Mardanov A.V."/>
            <person name="Grabovich M.Y."/>
        </authorList>
    </citation>
    <scope>NUCLEOTIDE SEQUENCE</scope>
    <source>
        <strain evidence="3">CT3</strain>
    </source>
</reference>
<evidence type="ECO:0000256" key="2">
    <source>
        <dbReference type="SAM" id="Phobius"/>
    </source>
</evidence>
<gene>
    <name evidence="3" type="ORF">L2Y54_03565</name>
</gene>
<keyword evidence="2" id="KW-0472">Membrane</keyword>
<dbReference type="RefSeq" id="WP_236499864.1">
    <property type="nucleotide sequence ID" value="NZ_CP091244.1"/>
</dbReference>
<evidence type="ECO:0008006" key="5">
    <source>
        <dbReference type="Google" id="ProtNLM"/>
    </source>
</evidence>
<organism evidence="3 4">
    <name type="scientific">Thiothrix winogradskyi</name>
    <dbReference type="NCBI Taxonomy" id="96472"/>
    <lineage>
        <taxon>Bacteria</taxon>
        <taxon>Pseudomonadati</taxon>
        <taxon>Pseudomonadota</taxon>
        <taxon>Gammaproteobacteria</taxon>
        <taxon>Thiotrichales</taxon>
        <taxon>Thiotrichaceae</taxon>
        <taxon>Thiothrix</taxon>
    </lineage>
</organism>
<evidence type="ECO:0000256" key="1">
    <source>
        <dbReference type="SAM" id="Coils"/>
    </source>
</evidence>
<name>A0ABY3T2W0_9GAMM</name>
<sequence length="218" mass="25132">MLYLALQIVLLLSVALLIGVLMGGWVVKWYYVRESAQCLTELAGLRRNYQDASADNAYLRNKTRQLEKALRKIGTPPVDSEYGQFLELRKTLEQTRREYQELLEQYHQQEETLADWQVKLQRNQEALATLQAEPLMEKTEPLLAAADLQEPTVLRYDDLTRIQGISQQLASHLKALGIVTYRQVAEFTADDVQHIQRIIGSERYQPPDSWVQDARALC</sequence>
<dbReference type="Proteomes" id="UP001054801">
    <property type="component" value="Chromosome"/>
</dbReference>
<accession>A0ABY3T2W0</accession>
<keyword evidence="2" id="KW-1133">Transmembrane helix</keyword>
<keyword evidence="4" id="KW-1185">Reference proteome</keyword>
<evidence type="ECO:0000313" key="3">
    <source>
        <dbReference type="EMBL" id="UJS25125.1"/>
    </source>
</evidence>
<evidence type="ECO:0000313" key="4">
    <source>
        <dbReference type="Proteomes" id="UP001054801"/>
    </source>
</evidence>
<feature type="coiled-coil region" evidence="1">
    <location>
        <begin position="42"/>
        <end position="133"/>
    </location>
</feature>
<feature type="transmembrane region" description="Helical" evidence="2">
    <location>
        <begin position="6"/>
        <end position="27"/>
    </location>
</feature>
<protein>
    <recommendedName>
        <fullName evidence="5">Helix-hairpin-helix domain-containing protein</fullName>
    </recommendedName>
</protein>
<dbReference type="Gene3D" id="1.10.150.20">
    <property type="entry name" value="5' to 3' exonuclease, C-terminal subdomain"/>
    <property type="match status" value="1"/>
</dbReference>
<keyword evidence="2" id="KW-0812">Transmembrane</keyword>
<dbReference type="EMBL" id="CP091244">
    <property type="protein sequence ID" value="UJS25125.1"/>
    <property type="molecule type" value="Genomic_DNA"/>
</dbReference>